<evidence type="ECO:0000313" key="4">
    <source>
        <dbReference type="EMBL" id="KAK9939120.1"/>
    </source>
</evidence>
<evidence type="ECO:0000313" key="5">
    <source>
        <dbReference type="Proteomes" id="UP001457282"/>
    </source>
</evidence>
<reference evidence="4 5" key="1">
    <citation type="journal article" date="2023" name="G3 (Bethesda)">
        <title>A chromosome-length genome assembly and annotation of blackberry (Rubus argutus, cv. 'Hillquist').</title>
        <authorList>
            <person name="Bruna T."/>
            <person name="Aryal R."/>
            <person name="Dudchenko O."/>
            <person name="Sargent D.J."/>
            <person name="Mead D."/>
            <person name="Buti M."/>
            <person name="Cavallini A."/>
            <person name="Hytonen T."/>
            <person name="Andres J."/>
            <person name="Pham M."/>
            <person name="Weisz D."/>
            <person name="Mascagni F."/>
            <person name="Usai G."/>
            <person name="Natali L."/>
            <person name="Bassil N."/>
            <person name="Fernandez G.E."/>
            <person name="Lomsadze A."/>
            <person name="Armour M."/>
            <person name="Olukolu B."/>
            <person name="Poorten T."/>
            <person name="Britton C."/>
            <person name="Davik J."/>
            <person name="Ashrafi H."/>
            <person name="Aiden E.L."/>
            <person name="Borodovsky M."/>
            <person name="Worthington M."/>
        </authorList>
    </citation>
    <scope>NUCLEOTIDE SEQUENCE [LARGE SCALE GENOMIC DNA]</scope>
    <source>
        <strain evidence="4">PI 553951</strain>
    </source>
</reference>
<feature type="transmembrane region" description="Helical" evidence="3">
    <location>
        <begin position="61"/>
        <end position="83"/>
    </location>
</feature>
<accession>A0AAW1XT78</accession>
<dbReference type="GO" id="GO:0098542">
    <property type="term" value="P:defense response to other organism"/>
    <property type="evidence" value="ECO:0007669"/>
    <property type="project" value="InterPro"/>
</dbReference>
<dbReference type="GO" id="GO:0005886">
    <property type="term" value="C:plasma membrane"/>
    <property type="evidence" value="ECO:0007669"/>
    <property type="project" value="TreeGrafter"/>
</dbReference>
<sequence>MADPSRPVTGYPAPPYAHPYPQSAAAAANNNGQPNGAYPYPVYQRGPYDAYNARAAFIRRFVVAMVFLLAIIGSLLLMIWLILRPKIPDFRVDSLAVTNLNVSSSRQSLTGTWSVGFDAYNPNKKMTIEYDEVVASVFYGSGFISETRVPPFKQGKRFRSTVNATFSAADSFVDDRVASGINADRARGTVSFSVKVLARVQFRKGGWRLRRRLLRVLCRDVPVTISNNGSGKMTGGGRDCSVAV</sequence>
<evidence type="ECO:0000256" key="2">
    <source>
        <dbReference type="ARBA" id="ARBA00023136"/>
    </source>
</evidence>
<protein>
    <recommendedName>
        <fullName evidence="6">Late embryogenesis abundant protein LEA-2 subgroup domain-containing protein</fullName>
    </recommendedName>
</protein>
<dbReference type="PANTHER" id="PTHR31234">
    <property type="entry name" value="LATE EMBRYOGENESIS ABUNDANT (LEA) HYDROXYPROLINE-RICH GLYCOPROTEIN FAMILY"/>
    <property type="match status" value="1"/>
</dbReference>
<keyword evidence="3" id="KW-0812">Transmembrane</keyword>
<comment type="subcellular location">
    <subcellularLocation>
        <location evidence="1">Membrane</location>
    </subcellularLocation>
</comment>
<evidence type="ECO:0000256" key="1">
    <source>
        <dbReference type="ARBA" id="ARBA00004370"/>
    </source>
</evidence>
<keyword evidence="3" id="KW-1133">Transmembrane helix</keyword>
<dbReference type="PANTHER" id="PTHR31234:SF55">
    <property type="entry name" value="LATE EMBRYOGENESIS ABUNDANT (LEA) HYDROXYPROLINE-RICH GLYCOPROTEIN FAMILY"/>
    <property type="match status" value="1"/>
</dbReference>
<proteinExistence type="predicted"/>
<dbReference type="AlphaFoldDB" id="A0AAW1XT78"/>
<dbReference type="EMBL" id="JBEDUW010000003">
    <property type="protein sequence ID" value="KAK9939120.1"/>
    <property type="molecule type" value="Genomic_DNA"/>
</dbReference>
<evidence type="ECO:0000256" key="3">
    <source>
        <dbReference type="SAM" id="Phobius"/>
    </source>
</evidence>
<dbReference type="InterPro" id="IPR044839">
    <property type="entry name" value="NDR1-like"/>
</dbReference>
<gene>
    <name evidence="4" type="ORF">M0R45_015828</name>
</gene>
<organism evidence="4 5">
    <name type="scientific">Rubus argutus</name>
    <name type="common">Southern blackberry</name>
    <dbReference type="NCBI Taxonomy" id="59490"/>
    <lineage>
        <taxon>Eukaryota</taxon>
        <taxon>Viridiplantae</taxon>
        <taxon>Streptophyta</taxon>
        <taxon>Embryophyta</taxon>
        <taxon>Tracheophyta</taxon>
        <taxon>Spermatophyta</taxon>
        <taxon>Magnoliopsida</taxon>
        <taxon>eudicotyledons</taxon>
        <taxon>Gunneridae</taxon>
        <taxon>Pentapetalae</taxon>
        <taxon>rosids</taxon>
        <taxon>fabids</taxon>
        <taxon>Rosales</taxon>
        <taxon>Rosaceae</taxon>
        <taxon>Rosoideae</taxon>
        <taxon>Rosoideae incertae sedis</taxon>
        <taxon>Rubus</taxon>
    </lineage>
</organism>
<comment type="caution">
    <text evidence="4">The sequence shown here is derived from an EMBL/GenBank/DDBJ whole genome shotgun (WGS) entry which is preliminary data.</text>
</comment>
<name>A0AAW1XT78_RUBAR</name>
<keyword evidence="2 3" id="KW-0472">Membrane</keyword>
<dbReference type="Proteomes" id="UP001457282">
    <property type="component" value="Unassembled WGS sequence"/>
</dbReference>
<evidence type="ECO:0008006" key="6">
    <source>
        <dbReference type="Google" id="ProtNLM"/>
    </source>
</evidence>
<keyword evidence="5" id="KW-1185">Reference proteome</keyword>